<dbReference type="Proteomes" id="UP001293254">
    <property type="component" value="Unassembled WGS sequence"/>
</dbReference>
<evidence type="ECO:0008006" key="4">
    <source>
        <dbReference type="Google" id="ProtNLM"/>
    </source>
</evidence>
<reference evidence="2" key="2">
    <citation type="journal article" date="2024" name="Plant">
        <title>Genomic evolution and insights into agronomic trait innovations of Sesamum species.</title>
        <authorList>
            <person name="Miao H."/>
            <person name="Wang L."/>
            <person name="Qu L."/>
            <person name="Liu H."/>
            <person name="Sun Y."/>
            <person name="Le M."/>
            <person name="Wang Q."/>
            <person name="Wei S."/>
            <person name="Zheng Y."/>
            <person name="Lin W."/>
            <person name="Duan Y."/>
            <person name="Cao H."/>
            <person name="Xiong S."/>
            <person name="Wang X."/>
            <person name="Wei L."/>
            <person name="Li C."/>
            <person name="Ma Q."/>
            <person name="Ju M."/>
            <person name="Zhao R."/>
            <person name="Li G."/>
            <person name="Mu C."/>
            <person name="Tian Q."/>
            <person name="Mei H."/>
            <person name="Zhang T."/>
            <person name="Gao T."/>
            <person name="Zhang H."/>
        </authorList>
    </citation>
    <scope>NUCLEOTIDE SEQUENCE</scope>
    <source>
        <strain evidence="2">3651</strain>
    </source>
</reference>
<feature type="signal peptide" evidence="1">
    <location>
        <begin position="1"/>
        <end position="16"/>
    </location>
</feature>
<evidence type="ECO:0000313" key="3">
    <source>
        <dbReference type="Proteomes" id="UP001293254"/>
    </source>
</evidence>
<feature type="chain" id="PRO_5041921028" description="Secreted protein" evidence="1">
    <location>
        <begin position="17"/>
        <end position="107"/>
    </location>
</feature>
<reference evidence="2" key="1">
    <citation type="submission" date="2020-06" db="EMBL/GenBank/DDBJ databases">
        <authorList>
            <person name="Li T."/>
            <person name="Hu X."/>
            <person name="Zhang T."/>
            <person name="Song X."/>
            <person name="Zhang H."/>
            <person name="Dai N."/>
            <person name="Sheng W."/>
            <person name="Hou X."/>
            <person name="Wei L."/>
        </authorList>
    </citation>
    <scope>NUCLEOTIDE SEQUENCE</scope>
    <source>
        <strain evidence="2">3651</strain>
        <tissue evidence="2">Leaf</tissue>
    </source>
</reference>
<evidence type="ECO:0000256" key="1">
    <source>
        <dbReference type="SAM" id="SignalP"/>
    </source>
</evidence>
<sequence length="107" mass="11323">MVGAFVFSSISATTWASDLTTFFPFVRFHIIPTSSTSAVIWCAGSSGKQTQTGTIEGSCAGVKVGDDFGCFDSTKPVTDDIGSTPSMQHHAIFDFRVLQGTDLGGFE</sequence>
<comment type="caution">
    <text evidence="2">The sequence shown here is derived from an EMBL/GenBank/DDBJ whole genome shotgun (WGS) entry which is preliminary data.</text>
</comment>
<organism evidence="2 3">
    <name type="scientific">Sesamum alatum</name>
    <dbReference type="NCBI Taxonomy" id="300844"/>
    <lineage>
        <taxon>Eukaryota</taxon>
        <taxon>Viridiplantae</taxon>
        <taxon>Streptophyta</taxon>
        <taxon>Embryophyta</taxon>
        <taxon>Tracheophyta</taxon>
        <taxon>Spermatophyta</taxon>
        <taxon>Magnoliopsida</taxon>
        <taxon>eudicotyledons</taxon>
        <taxon>Gunneridae</taxon>
        <taxon>Pentapetalae</taxon>
        <taxon>asterids</taxon>
        <taxon>lamiids</taxon>
        <taxon>Lamiales</taxon>
        <taxon>Pedaliaceae</taxon>
        <taxon>Sesamum</taxon>
    </lineage>
</organism>
<protein>
    <recommendedName>
        <fullName evidence="4">Secreted protein</fullName>
    </recommendedName>
</protein>
<accession>A0AAE1YRY6</accession>
<proteinExistence type="predicted"/>
<gene>
    <name evidence="2" type="ORF">Salat_0670000</name>
</gene>
<dbReference type="EMBL" id="JACGWO010000002">
    <property type="protein sequence ID" value="KAK4435067.1"/>
    <property type="molecule type" value="Genomic_DNA"/>
</dbReference>
<name>A0AAE1YRY6_9LAMI</name>
<keyword evidence="3" id="KW-1185">Reference proteome</keyword>
<keyword evidence="1" id="KW-0732">Signal</keyword>
<dbReference type="AlphaFoldDB" id="A0AAE1YRY6"/>
<evidence type="ECO:0000313" key="2">
    <source>
        <dbReference type="EMBL" id="KAK4435067.1"/>
    </source>
</evidence>